<dbReference type="AlphaFoldDB" id="V2X8Z0"/>
<keyword evidence="5" id="KW-0472">Membrane</keyword>
<proteinExistence type="predicted"/>
<keyword evidence="2 4" id="KW-0863">Zinc-finger</keyword>
<dbReference type="PROSITE" id="PS50865">
    <property type="entry name" value="ZF_MYND_2"/>
    <property type="match status" value="1"/>
</dbReference>
<evidence type="ECO:0000256" key="2">
    <source>
        <dbReference type="ARBA" id="ARBA00022771"/>
    </source>
</evidence>
<evidence type="ECO:0000256" key="4">
    <source>
        <dbReference type="PROSITE-ProRule" id="PRU00134"/>
    </source>
</evidence>
<dbReference type="EMBL" id="AWSO01000571">
    <property type="protein sequence ID" value="ESK89261.1"/>
    <property type="molecule type" value="Genomic_DNA"/>
</dbReference>
<organism evidence="7 8">
    <name type="scientific">Moniliophthora roreri (strain MCA 2997)</name>
    <name type="common">Cocoa frosty pod rot fungus</name>
    <name type="synonym">Crinipellis roreri</name>
    <dbReference type="NCBI Taxonomy" id="1381753"/>
    <lineage>
        <taxon>Eukaryota</taxon>
        <taxon>Fungi</taxon>
        <taxon>Dikarya</taxon>
        <taxon>Basidiomycota</taxon>
        <taxon>Agaricomycotina</taxon>
        <taxon>Agaricomycetes</taxon>
        <taxon>Agaricomycetidae</taxon>
        <taxon>Agaricales</taxon>
        <taxon>Marasmiineae</taxon>
        <taxon>Marasmiaceae</taxon>
        <taxon>Moniliophthora</taxon>
    </lineage>
</organism>
<evidence type="ECO:0000313" key="8">
    <source>
        <dbReference type="Proteomes" id="UP000017559"/>
    </source>
</evidence>
<dbReference type="Proteomes" id="UP000017559">
    <property type="component" value="Unassembled WGS sequence"/>
</dbReference>
<evidence type="ECO:0000313" key="7">
    <source>
        <dbReference type="EMBL" id="ESK89261.1"/>
    </source>
</evidence>
<protein>
    <recommendedName>
        <fullName evidence="6">MYND-type domain-containing protein</fullName>
    </recommendedName>
</protein>
<keyword evidence="5" id="KW-0812">Transmembrane</keyword>
<evidence type="ECO:0000259" key="6">
    <source>
        <dbReference type="PROSITE" id="PS50865"/>
    </source>
</evidence>
<dbReference type="GO" id="GO:0008270">
    <property type="term" value="F:zinc ion binding"/>
    <property type="evidence" value="ECO:0007669"/>
    <property type="project" value="UniProtKB-KW"/>
</dbReference>
<keyword evidence="5" id="KW-1133">Transmembrane helix</keyword>
<keyword evidence="8" id="KW-1185">Reference proteome</keyword>
<dbReference type="HOGENOM" id="CLU_842220_0_0_1"/>
<evidence type="ECO:0000256" key="1">
    <source>
        <dbReference type="ARBA" id="ARBA00022723"/>
    </source>
</evidence>
<name>V2X8Z0_MONRO</name>
<evidence type="ECO:0000256" key="5">
    <source>
        <dbReference type="SAM" id="Phobius"/>
    </source>
</evidence>
<reference evidence="7 8" key="1">
    <citation type="journal article" date="2014" name="BMC Genomics">
        <title>Genome and secretome analysis of the hemibiotrophic fungal pathogen, Moniliophthora roreri, which causes frosty pod rot disease of cacao: mechanisms of the biotrophic and necrotrophic phases.</title>
        <authorList>
            <person name="Meinhardt L.W."/>
            <person name="Costa G.G.L."/>
            <person name="Thomazella D.P.T."/>
            <person name="Teixeira P.J.P.L."/>
            <person name="Carazzolle M.F."/>
            <person name="Schuster S.C."/>
            <person name="Carlson J.E."/>
            <person name="Guiltinan M.J."/>
            <person name="Mieczkowski P."/>
            <person name="Farmer A."/>
            <person name="Ramaraj T."/>
            <person name="Crozier J."/>
            <person name="Davis R.E."/>
            <person name="Shao J."/>
            <person name="Melnick R.L."/>
            <person name="Pereira G.A.G."/>
            <person name="Bailey B.A."/>
        </authorList>
    </citation>
    <scope>NUCLEOTIDE SEQUENCE [LARGE SCALE GENOMIC DNA]</scope>
    <source>
        <strain evidence="7 8">MCA 2997</strain>
    </source>
</reference>
<comment type="caution">
    <text evidence="7">The sequence shown here is derived from an EMBL/GenBank/DDBJ whole genome shotgun (WGS) entry which is preliminary data.</text>
</comment>
<keyword evidence="3" id="KW-0862">Zinc</keyword>
<dbReference type="KEGG" id="mrr:Moror_5146"/>
<dbReference type="InterPro" id="IPR002893">
    <property type="entry name" value="Znf_MYND"/>
</dbReference>
<feature type="transmembrane region" description="Helical" evidence="5">
    <location>
        <begin position="77"/>
        <end position="97"/>
    </location>
</feature>
<dbReference type="Gene3D" id="6.10.140.2220">
    <property type="match status" value="1"/>
</dbReference>
<dbReference type="Pfam" id="PF01753">
    <property type="entry name" value="zf-MYND"/>
    <property type="match status" value="1"/>
</dbReference>
<accession>V2X8Z0</accession>
<feature type="domain" description="MYND-type" evidence="6">
    <location>
        <begin position="162"/>
        <end position="204"/>
    </location>
</feature>
<gene>
    <name evidence="7" type="ORF">Moror_5146</name>
</gene>
<dbReference type="OrthoDB" id="432970at2759"/>
<keyword evidence="1" id="KW-0479">Metal-binding</keyword>
<evidence type="ECO:0000256" key="3">
    <source>
        <dbReference type="ARBA" id="ARBA00022833"/>
    </source>
</evidence>
<dbReference type="SUPFAM" id="SSF144232">
    <property type="entry name" value="HIT/MYND zinc finger-like"/>
    <property type="match status" value="1"/>
</dbReference>
<feature type="transmembrane region" description="Helical" evidence="5">
    <location>
        <begin position="20"/>
        <end position="39"/>
    </location>
</feature>
<sequence>MLATESTKGRHFGSERFKDLLRYASCTAYFILMCLSGVLGTPDALDAGLISILFKAKAYHQFEVDDSGSQLEPEQTLWFQFASILNQLSLFLMYPSVLRRFSKWTRIINSSDLALHMRMAGTFWESWVQCQRKEKELNDTLEAVKLGDTMCCYAQRPNKTKQPECSEARIGFVKYRRCSSCPNIIYCSDSCAKSAWKSQHRSRCDNISRALKAGRRPPTQVERTFFRMILPVFTLEFHRLDILKYLQEFVTRPVARELDRSDNNAETGREVIFLNFSDLEQPEYSVKCLSTRHISDLRADSGLSKKQADEFMAAVAEMPEAHRSVPPLIQ</sequence>
<dbReference type="Gene3D" id="1.10.220.160">
    <property type="match status" value="1"/>
</dbReference>